<keyword evidence="4" id="KW-1185">Reference proteome</keyword>
<dbReference type="NCBIfam" id="TIGR00254">
    <property type="entry name" value="GGDEF"/>
    <property type="match status" value="1"/>
</dbReference>
<accession>A0ABS6JWD6</accession>
<feature type="transmembrane region" description="Helical" evidence="1">
    <location>
        <begin position="150"/>
        <end position="168"/>
    </location>
</feature>
<evidence type="ECO:0000313" key="3">
    <source>
        <dbReference type="EMBL" id="MBU9721557.1"/>
    </source>
</evidence>
<dbReference type="SUPFAM" id="SSF55073">
    <property type="entry name" value="Nucleotide cyclase"/>
    <property type="match status" value="1"/>
</dbReference>
<keyword evidence="1" id="KW-0812">Transmembrane</keyword>
<dbReference type="InterPro" id="IPR000160">
    <property type="entry name" value="GGDEF_dom"/>
</dbReference>
<dbReference type="CDD" id="cd01949">
    <property type="entry name" value="GGDEF"/>
    <property type="match status" value="1"/>
</dbReference>
<sequence>MEKRINQIENTEKRFMMIFITLQNILYFIVVSYYWGTDSTISIWLNILFVFAFIVNYLLGKYSANDGRDLYVLILCTINITIVFIMISLTGHKDSPFMPMYYLPSISFAAMVMSRVRHGAILWIIMLGVVYTGLNMYFSNAEFTEWIRAGVYIISYFTLGYSVMFLQVRLRHMAYHLKIDYLTNLYNKKTGEQMIEEQLLEAKDTGSPVSICFCDIDDFKTVNDKHGHLFGDFILKKIATLMKNNLPENASVVRWGGDELLIILKGFKKNEASEIMESIRIMIEEESFIYDKQALKITISAGVVEAADLNYDVLKVLSEADKLLYRSKNDGKNQIRVLK</sequence>
<dbReference type="SMART" id="SM00267">
    <property type="entry name" value="GGDEF"/>
    <property type="match status" value="1"/>
</dbReference>
<dbReference type="EMBL" id="JAHQCR010000036">
    <property type="protein sequence ID" value="MBU9721557.1"/>
    <property type="molecule type" value="Genomic_DNA"/>
</dbReference>
<comment type="caution">
    <text evidence="3">The sequence shown here is derived from an EMBL/GenBank/DDBJ whole genome shotgun (WGS) entry which is preliminary data.</text>
</comment>
<dbReference type="RefSeq" id="WP_088076629.1">
    <property type="nucleotide sequence ID" value="NZ_JAHQCR010000036.1"/>
</dbReference>
<dbReference type="Gene3D" id="3.30.70.270">
    <property type="match status" value="1"/>
</dbReference>
<evidence type="ECO:0000313" key="4">
    <source>
        <dbReference type="Proteomes" id="UP000790580"/>
    </source>
</evidence>
<gene>
    <name evidence="3" type="ORF">KS407_08880</name>
</gene>
<protein>
    <submittedName>
        <fullName evidence="3">GGDEF domain-containing protein</fullName>
    </submittedName>
</protein>
<dbReference type="InterPro" id="IPR043128">
    <property type="entry name" value="Rev_trsase/Diguanyl_cyclase"/>
</dbReference>
<dbReference type="InterPro" id="IPR050469">
    <property type="entry name" value="Diguanylate_Cyclase"/>
</dbReference>
<dbReference type="Proteomes" id="UP000790580">
    <property type="component" value="Unassembled WGS sequence"/>
</dbReference>
<name>A0ABS6JWD6_9BACI</name>
<reference evidence="3 4" key="1">
    <citation type="submission" date="2021-06" db="EMBL/GenBank/DDBJ databases">
        <title>Bacillus sp. RD4P76, an endophyte from a halophyte.</title>
        <authorList>
            <person name="Sun J.-Q."/>
        </authorList>
    </citation>
    <scope>NUCLEOTIDE SEQUENCE [LARGE SCALE GENOMIC DNA]</scope>
    <source>
        <strain evidence="3 4">JCM 17098</strain>
    </source>
</reference>
<feature type="transmembrane region" description="Helical" evidence="1">
    <location>
        <begin position="15"/>
        <end position="35"/>
    </location>
</feature>
<feature type="transmembrane region" description="Helical" evidence="1">
    <location>
        <begin position="120"/>
        <end position="138"/>
    </location>
</feature>
<feature type="transmembrane region" description="Helical" evidence="1">
    <location>
        <begin position="71"/>
        <end position="90"/>
    </location>
</feature>
<proteinExistence type="predicted"/>
<organism evidence="3 4">
    <name type="scientific">Evansella alkalicola</name>
    <dbReference type="NCBI Taxonomy" id="745819"/>
    <lineage>
        <taxon>Bacteria</taxon>
        <taxon>Bacillati</taxon>
        <taxon>Bacillota</taxon>
        <taxon>Bacilli</taxon>
        <taxon>Bacillales</taxon>
        <taxon>Bacillaceae</taxon>
        <taxon>Evansella</taxon>
    </lineage>
</organism>
<dbReference type="PROSITE" id="PS50887">
    <property type="entry name" value="GGDEF"/>
    <property type="match status" value="1"/>
</dbReference>
<dbReference type="PANTHER" id="PTHR45138">
    <property type="entry name" value="REGULATORY COMPONENTS OF SENSORY TRANSDUCTION SYSTEM"/>
    <property type="match status" value="1"/>
</dbReference>
<evidence type="ECO:0000259" key="2">
    <source>
        <dbReference type="PROSITE" id="PS50887"/>
    </source>
</evidence>
<dbReference type="InterPro" id="IPR029787">
    <property type="entry name" value="Nucleotide_cyclase"/>
</dbReference>
<keyword evidence="1" id="KW-1133">Transmembrane helix</keyword>
<dbReference type="Pfam" id="PF00990">
    <property type="entry name" value="GGDEF"/>
    <property type="match status" value="1"/>
</dbReference>
<feature type="domain" description="GGDEF" evidence="2">
    <location>
        <begin position="207"/>
        <end position="339"/>
    </location>
</feature>
<feature type="transmembrane region" description="Helical" evidence="1">
    <location>
        <begin position="41"/>
        <end position="59"/>
    </location>
</feature>
<dbReference type="PANTHER" id="PTHR45138:SF24">
    <property type="entry name" value="DIGUANYLATE CYCLASE DGCC-RELATED"/>
    <property type="match status" value="1"/>
</dbReference>
<keyword evidence="1" id="KW-0472">Membrane</keyword>
<evidence type="ECO:0000256" key="1">
    <source>
        <dbReference type="SAM" id="Phobius"/>
    </source>
</evidence>